<dbReference type="GO" id="GO:0000160">
    <property type="term" value="P:phosphorelay signal transduction system"/>
    <property type="evidence" value="ECO:0007669"/>
    <property type="project" value="UniProtKB-KW"/>
</dbReference>
<dbReference type="InterPro" id="IPR025201">
    <property type="entry name" value="KdpD_TM"/>
</dbReference>
<dbReference type="Gene3D" id="1.20.120.620">
    <property type="entry name" value="Backbone structure of the membrane domain of e. Coli histidine kinase receptor kdpd"/>
    <property type="match status" value="1"/>
</dbReference>
<protein>
    <recommendedName>
        <fullName evidence="3">histidine kinase</fullName>
        <ecNumber evidence="3">2.7.13.3</ecNumber>
    </recommendedName>
</protein>
<feature type="transmembrane region" description="Helical" evidence="13">
    <location>
        <begin position="50"/>
        <end position="70"/>
    </location>
</feature>
<feature type="domain" description="Signal transduction histidine kinase HWE region" evidence="14">
    <location>
        <begin position="152"/>
        <end position="235"/>
    </location>
</feature>
<dbReference type="GO" id="GO:0004673">
    <property type="term" value="F:protein histidine kinase activity"/>
    <property type="evidence" value="ECO:0007669"/>
    <property type="project" value="UniProtKB-EC"/>
</dbReference>
<evidence type="ECO:0000256" key="11">
    <source>
        <dbReference type="ARBA" id="ARBA00023012"/>
    </source>
</evidence>
<keyword evidence="5" id="KW-0808">Transferase</keyword>
<dbReference type="Pfam" id="PF07536">
    <property type="entry name" value="HWE_HK"/>
    <property type="match status" value="1"/>
</dbReference>
<comment type="catalytic activity">
    <reaction evidence="1">
        <text>ATP + protein L-histidine = ADP + protein N-phospho-L-histidine.</text>
        <dbReference type="EC" id="2.7.13.3"/>
    </reaction>
</comment>
<feature type="transmembrane region" description="Helical" evidence="13">
    <location>
        <begin position="108"/>
        <end position="129"/>
    </location>
</feature>
<keyword evidence="8" id="KW-0418">Kinase</keyword>
<dbReference type="InterPro" id="IPR036890">
    <property type="entry name" value="HATPase_C_sf"/>
</dbReference>
<dbReference type="InterPro" id="IPR038318">
    <property type="entry name" value="KdpD_sf"/>
</dbReference>
<dbReference type="STRING" id="1867956.BJF95_17825"/>
<dbReference type="InterPro" id="IPR011102">
    <property type="entry name" value="Sig_transdc_His_kinase_HWE"/>
</dbReference>
<evidence type="ECO:0000313" key="15">
    <source>
        <dbReference type="EMBL" id="OLP45186.1"/>
    </source>
</evidence>
<evidence type="ECO:0000256" key="4">
    <source>
        <dbReference type="ARBA" id="ARBA00022553"/>
    </source>
</evidence>
<evidence type="ECO:0000256" key="5">
    <source>
        <dbReference type="ARBA" id="ARBA00022679"/>
    </source>
</evidence>
<accession>A0A1Q8ZT96</accession>
<evidence type="ECO:0000256" key="13">
    <source>
        <dbReference type="SAM" id="Phobius"/>
    </source>
</evidence>
<dbReference type="AlphaFoldDB" id="A0A1Q8ZT96"/>
<dbReference type="Gene3D" id="3.30.565.10">
    <property type="entry name" value="Histidine kinase-like ATPase, C-terminal domain"/>
    <property type="match status" value="1"/>
</dbReference>
<evidence type="ECO:0000256" key="9">
    <source>
        <dbReference type="ARBA" id="ARBA00022840"/>
    </source>
</evidence>
<dbReference type="SMART" id="SM00911">
    <property type="entry name" value="HWE_HK"/>
    <property type="match status" value="1"/>
</dbReference>
<dbReference type="GO" id="GO:0005524">
    <property type="term" value="F:ATP binding"/>
    <property type="evidence" value="ECO:0007669"/>
    <property type="project" value="UniProtKB-KW"/>
</dbReference>
<keyword evidence="11" id="KW-0902">Two-component regulatory system</keyword>
<dbReference type="OrthoDB" id="341208at2"/>
<keyword evidence="16" id="KW-1185">Reference proteome</keyword>
<keyword evidence="12 13" id="KW-0472">Membrane</keyword>
<evidence type="ECO:0000256" key="7">
    <source>
        <dbReference type="ARBA" id="ARBA00022741"/>
    </source>
</evidence>
<gene>
    <name evidence="15" type="ORF">BJF95_17825</name>
</gene>
<name>A0A1Q8ZT96_9HYPH</name>
<comment type="caution">
    <text evidence="15">The sequence shown here is derived from an EMBL/GenBank/DDBJ whole genome shotgun (WGS) entry which is preliminary data.</text>
</comment>
<keyword evidence="4" id="KW-0597">Phosphoprotein</keyword>
<keyword evidence="10 13" id="KW-1133">Transmembrane helix</keyword>
<dbReference type="EC" id="2.7.13.3" evidence="3"/>
<evidence type="ECO:0000256" key="8">
    <source>
        <dbReference type="ARBA" id="ARBA00022777"/>
    </source>
</evidence>
<sequence length="356" mass="38881">MRRQRFYDRLPAFVISTQEHSSLAYTAMTYLLSLLVFIATLALRFWVDDYLLGTFPYVTFFPAVVVVAFIFGVPQGIMVAILGGLASWYFFIPPYFTFELSVSTAIAMLLYVFVVTTDIGLTAFMMSAYRAEKTARDEMQRLAEHQEVMAQELDHRLKNVFATINAIINLSQRHVHTVPQFATALRERLNAMARSNLLLRGLRSGEETTVCVIISKALEPFGVAETSRLQLSGPPVPVSGQAVILLSLVLHELGTNAAKYGSLSVDTGEIHLSWTVGTIPQPDDSTKTALSICWSECGGPTPQQPEEGKAGFGSTLVRRVVAAVQGSVAITFAPSGLVAEISIPLDAMHDADTEAA</sequence>
<keyword evidence="7" id="KW-0547">Nucleotide-binding</keyword>
<evidence type="ECO:0000256" key="2">
    <source>
        <dbReference type="ARBA" id="ARBA00004141"/>
    </source>
</evidence>
<evidence type="ECO:0000256" key="6">
    <source>
        <dbReference type="ARBA" id="ARBA00022692"/>
    </source>
</evidence>
<evidence type="ECO:0000256" key="3">
    <source>
        <dbReference type="ARBA" id="ARBA00012438"/>
    </source>
</evidence>
<keyword evidence="9" id="KW-0067">ATP-binding</keyword>
<comment type="subcellular location">
    <subcellularLocation>
        <location evidence="2">Membrane</location>
        <topology evidence="2">Multi-pass membrane protein</topology>
    </subcellularLocation>
</comment>
<evidence type="ECO:0000256" key="12">
    <source>
        <dbReference type="ARBA" id="ARBA00023136"/>
    </source>
</evidence>
<organism evidence="15 16">
    <name type="scientific">Rhizobium oryziradicis</name>
    <dbReference type="NCBI Taxonomy" id="1867956"/>
    <lineage>
        <taxon>Bacteria</taxon>
        <taxon>Pseudomonadati</taxon>
        <taxon>Pseudomonadota</taxon>
        <taxon>Alphaproteobacteria</taxon>
        <taxon>Hyphomicrobiales</taxon>
        <taxon>Rhizobiaceae</taxon>
        <taxon>Rhizobium/Agrobacterium group</taxon>
        <taxon>Rhizobium</taxon>
    </lineage>
</organism>
<dbReference type="RefSeq" id="WP_075639099.1">
    <property type="nucleotide sequence ID" value="NZ_MKIM01000025.1"/>
</dbReference>
<dbReference type="PANTHER" id="PTHR41523:SF7">
    <property type="entry name" value="HISTIDINE KINASE"/>
    <property type="match status" value="1"/>
</dbReference>
<proteinExistence type="predicted"/>
<evidence type="ECO:0000256" key="1">
    <source>
        <dbReference type="ARBA" id="ARBA00000085"/>
    </source>
</evidence>
<dbReference type="GO" id="GO:0016020">
    <property type="term" value="C:membrane"/>
    <property type="evidence" value="ECO:0007669"/>
    <property type="project" value="UniProtKB-SubCell"/>
</dbReference>
<evidence type="ECO:0000313" key="16">
    <source>
        <dbReference type="Proteomes" id="UP000186894"/>
    </source>
</evidence>
<dbReference type="EMBL" id="MKIM01000025">
    <property type="protein sequence ID" value="OLP45186.1"/>
    <property type="molecule type" value="Genomic_DNA"/>
</dbReference>
<evidence type="ECO:0000256" key="10">
    <source>
        <dbReference type="ARBA" id="ARBA00022989"/>
    </source>
</evidence>
<evidence type="ECO:0000259" key="14">
    <source>
        <dbReference type="SMART" id="SM00911"/>
    </source>
</evidence>
<dbReference type="Proteomes" id="UP000186894">
    <property type="component" value="Unassembled WGS sequence"/>
</dbReference>
<feature type="transmembrane region" description="Helical" evidence="13">
    <location>
        <begin position="77"/>
        <end position="96"/>
    </location>
</feature>
<dbReference type="Pfam" id="PF13493">
    <property type="entry name" value="DUF4118"/>
    <property type="match status" value="1"/>
</dbReference>
<feature type="transmembrane region" description="Helical" evidence="13">
    <location>
        <begin position="21"/>
        <end position="44"/>
    </location>
</feature>
<dbReference type="PANTHER" id="PTHR41523">
    <property type="entry name" value="TWO-COMPONENT SYSTEM SENSOR PROTEIN"/>
    <property type="match status" value="1"/>
</dbReference>
<keyword evidence="6 13" id="KW-0812">Transmembrane</keyword>
<reference evidence="15 16" key="1">
    <citation type="submission" date="2016-09" db="EMBL/GenBank/DDBJ databases">
        <title>Rhizobium oryziradicis sp. nov., isolated from the root of rice.</title>
        <authorList>
            <person name="Zhao J."/>
            <person name="Zhang X."/>
        </authorList>
    </citation>
    <scope>NUCLEOTIDE SEQUENCE [LARGE SCALE GENOMIC DNA]</scope>
    <source>
        <strain evidence="15 16">N19</strain>
    </source>
</reference>